<protein>
    <recommendedName>
        <fullName evidence="5">Transmembrane protein</fullName>
    </recommendedName>
</protein>
<dbReference type="AlphaFoldDB" id="A0A9D4PZG1"/>
<keyword evidence="2" id="KW-0472">Membrane</keyword>
<evidence type="ECO:0000313" key="4">
    <source>
        <dbReference type="Proteomes" id="UP000821837"/>
    </source>
</evidence>
<dbReference type="EMBL" id="JABSTV010001249">
    <property type="protein sequence ID" value="KAH7961727.1"/>
    <property type="molecule type" value="Genomic_DNA"/>
</dbReference>
<keyword evidence="4" id="KW-1185">Reference proteome</keyword>
<evidence type="ECO:0000256" key="2">
    <source>
        <dbReference type="SAM" id="Phobius"/>
    </source>
</evidence>
<organism evidence="3 4">
    <name type="scientific">Rhipicephalus sanguineus</name>
    <name type="common">Brown dog tick</name>
    <name type="synonym">Ixodes sanguineus</name>
    <dbReference type="NCBI Taxonomy" id="34632"/>
    <lineage>
        <taxon>Eukaryota</taxon>
        <taxon>Metazoa</taxon>
        <taxon>Ecdysozoa</taxon>
        <taxon>Arthropoda</taxon>
        <taxon>Chelicerata</taxon>
        <taxon>Arachnida</taxon>
        <taxon>Acari</taxon>
        <taxon>Parasitiformes</taxon>
        <taxon>Ixodida</taxon>
        <taxon>Ixodoidea</taxon>
        <taxon>Ixodidae</taxon>
        <taxon>Rhipicephalinae</taxon>
        <taxon>Rhipicephalus</taxon>
        <taxon>Rhipicephalus</taxon>
    </lineage>
</organism>
<gene>
    <name evidence="3" type="ORF">HPB52_011598</name>
</gene>
<name>A0A9D4PZG1_RHISA</name>
<accession>A0A9D4PZG1</accession>
<keyword evidence="2" id="KW-0812">Transmembrane</keyword>
<sequence length="220" mass="23164">MGIEASGRLPRWSAIAEYEKAVIRFLAGEYLHAVSMDARPVLIPIMSSVVCFPIVAFAVICALRYRAQRVRRKERLARLRGAGGDECRRFSKPGASSSSSSGGYHFVDEITGVRPPGRKKSLSASAGTEGSRRGSRVTFGAAAAAATVLQVPVVSEPRPGSPRSAPSSSPRSSSPQSPTHVRSGSVSFAIEPSVVNGYDADADDEDDADSPKCGAKDAGR</sequence>
<reference evidence="3" key="1">
    <citation type="journal article" date="2020" name="Cell">
        <title>Large-Scale Comparative Analyses of Tick Genomes Elucidate Their Genetic Diversity and Vector Capacities.</title>
        <authorList>
            <consortium name="Tick Genome and Microbiome Consortium (TIGMIC)"/>
            <person name="Jia N."/>
            <person name="Wang J."/>
            <person name="Shi W."/>
            <person name="Du L."/>
            <person name="Sun Y."/>
            <person name="Zhan W."/>
            <person name="Jiang J.F."/>
            <person name="Wang Q."/>
            <person name="Zhang B."/>
            <person name="Ji P."/>
            <person name="Bell-Sakyi L."/>
            <person name="Cui X.M."/>
            <person name="Yuan T.T."/>
            <person name="Jiang B.G."/>
            <person name="Yang W.F."/>
            <person name="Lam T.T."/>
            <person name="Chang Q.C."/>
            <person name="Ding S.J."/>
            <person name="Wang X.J."/>
            <person name="Zhu J.G."/>
            <person name="Ruan X.D."/>
            <person name="Zhao L."/>
            <person name="Wei J.T."/>
            <person name="Ye R.Z."/>
            <person name="Que T.C."/>
            <person name="Du C.H."/>
            <person name="Zhou Y.H."/>
            <person name="Cheng J.X."/>
            <person name="Dai P.F."/>
            <person name="Guo W.B."/>
            <person name="Han X.H."/>
            <person name="Huang E.J."/>
            <person name="Li L.F."/>
            <person name="Wei W."/>
            <person name="Gao Y.C."/>
            <person name="Liu J.Z."/>
            <person name="Shao H.Z."/>
            <person name="Wang X."/>
            <person name="Wang C.C."/>
            <person name="Yang T.C."/>
            <person name="Huo Q.B."/>
            <person name="Li W."/>
            <person name="Chen H.Y."/>
            <person name="Chen S.E."/>
            <person name="Zhou L.G."/>
            <person name="Ni X.B."/>
            <person name="Tian J.H."/>
            <person name="Sheng Y."/>
            <person name="Liu T."/>
            <person name="Pan Y.S."/>
            <person name="Xia L.Y."/>
            <person name="Li J."/>
            <person name="Zhao F."/>
            <person name="Cao W.C."/>
        </authorList>
    </citation>
    <scope>NUCLEOTIDE SEQUENCE</scope>
    <source>
        <strain evidence="3">Rsan-2018</strain>
    </source>
</reference>
<comment type="caution">
    <text evidence="3">The sequence shown here is derived from an EMBL/GenBank/DDBJ whole genome shotgun (WGS) entry which is preliminary data.</text>
</comment>
<feature type="region of interest" description="Disordered" evidence="1">
    <location>
        <begin position="83"/>
        <end position="135"/>
    </location>
</feature>
<feature type="compositionally biased region" description="Low complexity" evidence="1">
    <location>
        <begin position="155"/>
        <end position="178"/>
    </location>
</feature>
<feature type="region of interest" description="Disordered" evidence="1">
    <location>
        <begin position="152"/>
        <end position="220"/>
    </location>
</feature>
<reference evidence="3" key="2">
    <citation type="submission" date="2021-09" db="EMBL/GenBank/DDBJ databases">
        <authorList>
            <person name="Jia N."/>
            <person name="Wang J."/>
            <person name="Shi W."/>
            <person name="Du L."/>
            <person name="Sun Y."/>
            <person name="Zhan W."/>
            <person name="Jiang J."/>
            <person name="Wang Q."/>
            <person name="Zhang B."/>
            <person name="Ji P."/>
            <person name="Sakyi L.B."/>
            <person name="Cui X."/>
            <person name="Yuan T."/>
            <person name="Jiang B."/>
            <person name="Yang W."/>
            <person name="Lam T.T.-Y."/>
            <person name="Chang Q."/>
            <person name="Ding S."/>
            <person name="Wang X."/>
            <person name="Zhu J."/>
            <person name="Ruan X."/>
            <person name="Zhao L."/>
            <person name="Wei J."/>
            <person name="Que T."/>
            <person name="Du C."/>
            <person name="Cheng J."/>
            <person name="Dai P."/>
            <person name="Han X."/>
            <person name="Huang E."/>
            <person name="Gao Y."/>
            <person name="Liu J."/>
            <person name="Shao H."/>
            <person name="Ye R."/>
            <person name="Li L."/>
            <person name="Wei W."/>
            <person name="Wang X."/>
            <person name="Wang C."/>
            <person name="Huo Q."/>
            <person name="Li W."/>
            <person name="Guo W."/>
            <person name="Chen H."/>
            <person name="Chen S."/>
            <person name="Zhou L."/>
            <person name="Zhou L."/>
            <person name="Ni X."/>
            <person name="Tian J."/>
            <person name="Zhou Y."/>
            <person name="Sheng Y."/>
            <person name="Liu T."/>
            <person name="Pan Y."/>
            <person name="Xia L."/>
            <person name="Li J."/>
            <person name="Zhao F."/>
            <person name="Cao W."/>
        </authorList>
    </citation>
    <scope>NUCLEOTIDE SEQUENCE</scope>
    <source>
        <strain evidence="3">Rsan-2018</strain>
        <tissue evidence="3">Larvae</tissue>
    </source>
</reference>
<evidence type="ECO:0008006" key="5">
    <source>
        <dbReference type="Google" id="ProtNLM"/>
    </source>
</evidence>
<keyword evidence="2" id="KW-1133">Transmembrane helix</keyword>
<evidence type="ECO:0000256" key="1">
    <source>
        <dbReference type="SAM" id="MobiDB-lite"/>
    </source>
</evidence>
<dbReference type="Proteomes" id="UP000821837">
    <property type="component" value="Chromosome 3"/>
</dbReference>
<evidence type="ECO:0000313" key="3">
    <source>
        <dbReference type="EMBL" id="KAH7961727.1"/>
    </source>
</evidence>
<proteinExistence type="predicted"/>
<feature type="transmembrane region" description="Helical" evidence="2">
    <location>
        <begin position="41"/>
        <end position="65"/>
    </location>
</feature>